<dbReference type="EMBL" id="VDMD01000006">
    <property type="protein sequence ID" value="TRM65119.1"/>
    <property type="molecule type" value="Genomic_DNA"/>
</dbReference>
<comment type="caution">
    <text evidence="1">The sequence shown here is derived from an EMBL/GenBank/DDBJ whole genome shotgun (WGS) entry which is preliminary data.</text>
</comment>
<reference evidence="1 2" key="1">
    <citation type="journal article" date="2019" name="New Phytol.">
        <title>Comparative genomics reveals unique wood-decay strategies and fruiting body development in the Schizophyllaceae.</title>
        <authorList>
            <person name="Almasi E."/>
            <person name="Sahu N."/>
            <person name="Krizsan K."/>
            <person name="Balint B."/>
            <person name="Kovacs G.M."/>
            <person name="Kiss B."/>
            <person name="Cseklye J."/>
            <person name="Drula E."/>
            <person name="Henrissat B."/>
            <person name="Nagy I."/>
            <person name="Chovatia M."/>
            <person name="Adam C."/>
            <person name="LaButti K."/>
            <person name="Lipzen A."/>
            <person name="Riley R."/>
            <person name="Grigoriev I.V."/>
            <person name="Nagy L.G."/>
        </authorList>
    </citation>
    <scope>NUCLEOTIDE SEQUENCE [LARGE SCALE GENOMIC DNA]</scope>
    <source>
        <strain evidence="1 2">NL-1724</strain>
    </source>
</reference>
<dbReference type="Proteomes" id="UP000320762">
    <property type="component" value="Unassembled WGS sequence"/>
</dbReference>
<sequence length="150" mass="17361">MRSRHLKSTCRTRHLKNSKRLRGRVSRYETVGHPPTQADLLQVYHLRRLRLPPAPSRTCPRSAQSLRKIARHLMIVPASTSECVCDTRHRASLPYRSACVRRRRCAGSGKPWHSQSGGLRGNCCSRSPVGHSQMRIRWQACLWLMAIWWK</sequence>
<accession>A0A550CK20</accession>
<evidence type="ECO:0000313" key="2">
    <source>
        <dbReference type="Proteomes" id="UP000320762"/>
    </source>
</evidence>
<protein>
    <submittedName>
        <fullName evidence="1">Uncharacterized protein</fullName>
    </submittedName>
</protein>
<dbReference type="AlphaFoldDB" id="A0A550CK20"/>
<evidence type="ECO:0000313" key="1">
    <source>
        <dbReference type="EMBL" id="TRM65119.1"/>
    </source>
</evidence>
<proteinExistence type="predicted"/>
<keyword evidence="2" id="KW-1185">Reference proteome</keyword>
<name>A0A550CK20_9AGAR</name>
<organism evidence="1 2">
    <name type="scientific">Schizophyllum amplum</name>
    <dbReference type="NCBI Taxonomy" id="97359"/>
    <lineage>
        <taxon>Eukaryota</taxon>
        <taxon>Fungi</taxon>
        <taxon>Dikarya</taxon>
        <taxon>Basidiomycota</taxon>
        <taxon>Agaricomycotina</taxon>
        <taxon>Agaricomycetes</taxon>
        <taxon>Agaricomycetidae</taxon>
        <taxon>Agaricales</taxon>
        <taxon>Schizophyllaceae</taxon>
        <taxon>Schizophyllum</taxon>
    </lineage>
</organism>
<gene>
    <name evidence="1" type="ORF">BD626DRAFT_490983</name>
</gene>